<dbReference type="Proteomes" id="UP000722791">
    <property type="component" value="Unassembled WGS sequence"/>
</dbReference>
<accession>A0A8J4G7Y6</accession>
<organism evidence="3 4">
    <name type="scientific">Volvox reticuliferus</name>
    <dbReference type="NCBI Taxonomy" id="1737510"/>
    <lineage>
        <taxon>Eukaryota</taxon>
        <taxon>Viridiplantae</taxon>
        <taxon>Chlorophyta</taxon>
        <taxon>core chlorophytes</taxon>
        <taxon>Chlorophyceae</taxon>
        <taxon>CS clade</taxon>
        <taxon>Chlamydomonadales</taxon>
        <taxon>Volvocaceae</taxon>
        <taxon>Volvox</taxon>
    </lineage>
</organism>
<feature type="region of interest" description="Disordered" evidence="1">
    <location>
        <begin position="92"/>
        <end position="129"/>
    </location>
</feature>
<reference evidence="3" key="1">
    <citation type="journal article" date="2021" name="Proc. Natl. Acad. Sci. U.S.A.">
        <title>Three genomes in the algal genus Volvox reveal the fate of a haploid sex-determining region after a transition to homothallism.</title>
        <authorList>
            <person name="Yamamoto K."/>
            <person name="Hamaji T."/>
            <person name="Kawai-Toyooka H."/>
            <person name="Matsuzaki R."/>
            <person name="Takahashi F."/>
            <person name="Nishimura Y."/>
            <person name="Kawachi M."/>
            <person name="Noguchi H."/>
            <person name="Minakuchi Y."/>
            <person name="Umen J.G."/>
            <person name="Toyoda A."/>
            <person name="Nozaki H."/>
        </authorList>
    </citation>
    <scope>NUCLEOTIDE SEQUENCE</scope>
    <source>
        <strain evidence="3">NIES-3785</strain>
    </source>
</reference>
<name>A0A8J4G7Y6_9CHLO</name>
<comment type="caution">
    <text evidence="3">The sequence shown here is derived from an EMBL/GenBank/DDBJ whole genome shotgun (WGS) entry which is preliminary data.</text>
</comment>
<proteinExistence type="predicted"/>
<feature type="region of interest" description="Disordered" evidence="1">
    <location>
        <begin position="66"/>
        <end position="85"/>
    </location>
</feature>
<evidence type="ECO:0000256" key="2">
    <source>
        <dbReference type="SAM" id="SignalP"/>
    </source>
</evidence>
<evidence type="ECO:0000256" key="1">
    <source>
        <dbReference type="SAM" id="MobiDB-lite"/>
    </source>
</evidence>
<sequence length="501" mass="52634">MMNMLIILFSRLLPSYSSQQQPSPRRSSSSSSSSSRAAAAAPVTLAVAALLFLTLLSTTSAALNPADHRHEPAAGSSSVAGEDRRLRWTAATTTSGANTASSSMELDPLPSSSSSSSSSSSGLSASASANSRQGSRSLIGGAVKQETTCIFADEYCKGNLHYVASFNERPKTDIQKLLARSIADLCLPENNAYVVDSGGCVMAPDNIFHGNLLRNYVYCPGSLLDEAITCREMVGASSCIANPSCTWVSNSDIASISTTRMAKAIDDAMAFAVGWLRGLNAGDVPVDNLNSTGSSSSTSMSCAARWVIDETFLTYLYDSLTDAQKADLETTVNGRYLRGTVLVGAMGRRIVGNCPVGQKLTAWSATCTSATADTECTSLPYCEWNSTTRVCSVSVLSSTEMIFREQATDPWVSNISSVLTRCNQAFVTETKCSLASVPFTYNTSQLEEFLSVTPSWYGAAAGTSSMPPGPPPPPSSGATTLLRTGIGLVVSGLAAIFCLAM</sequence>
<dbReference type="EMBL" id="BNCQ01000010">
    <property type="protein sequence ID" value="GIM01719.1"/>
    <property type="molecule type" value="Genomic_DNA"/>
</dbReference>
<evidence type="ECO:0000313" key="3">
    <source>
        <dbReference type="EMBL" id="GIM01719.1"/>
    </source>
</evidence>
<protein>
    <submittedName>
        <fullName evidence="3">Uncharacterized protein</fullName>
    </submittedName>
</protein>
<keyword evidence="2" id="KW-0732">Signal</keyword>
<evidence type="ECO:0000313" key="4">
    <source>
        <dbReference type="Proteomes" id="UP000722791"/>
    </source>
</evidence>
<dbReference type="AlphaFoldDB" id="A0A8J4G7Y6"/>
<feature type="signal peptide" evidence="2">
    <location>
        <begin position="1"/>
        <end position="19"/>
    </location>
</feature>
<gene>
    <name evidence="3" type="ORF">Vretimale_6452</name>
</gene>
<feature type="chain" id="PRO_5035198919" evidence="2">
    <location>
        <begin position="20"/>
        <end position="501"/>
    </location>
</feature>